<reference evidence="1" key="2">
    <citation type="submission" date="2022-01" db="EMBL/GenBank/DDBJ databases">
        <authorList>
            <person name="Yamashiro T."/>
            <person name="Shiraishi A."/>
            <person name="Satake H."/>
            <person name="Nakayama K."/>
        </authorList>
    </citation>
    <scope>NUCLEOTIDE SEQUENCE</scope>
</reference>
<proteinExistence type="predicted"/>
<sequence length="128" mass="14377">MANSGASNAIARCAVDELAEFSGETEVPKYMKIFILQQIAEARRFANLLRDQAQTARTCISQLNAMISEMKAMDNQEEVYDSLMCLVDSKRTENYKLMGLNKMIVEADEDISMKEAHVEIMEASINSD</sequence>
<keyword evidence="2" id="KW-1185">Reference proteome</keyword>
<organism evidence="1 2">
    <name type="scientific">Tanacetum coccineum</name>
    <dbReference type="NCBI Taxonomy" id="301880"/>
    <lineage>
        <taxon>Eukaryota</taxon>
        <taxon>Viridiplantae</taxon>
        <taxon>Streptophyta</taxon>
        <taxon>Embryophyta</taxon>
        <taxon>Tracheophyta</taxon>
        <taxon>Spermatophyta</taxon>
        <taxon>Magnoliopsida</taxon>
        <taxon>eudicotyledons</taxon>
        <taxon>Gunneridae</taxon>
        <taxon>Pentapetalae</taxon>
        <taxon>asterids</taxon>
        <taxon>campanulids</taxon>
        <taxon>Asterales</taxon>
        <taxon>Asteraceae</taxon>
        <taxon>Asteroideae</taxon>
        <taxon>Anthemideae</taxon>
        <taxon>Anthemidinae</taxon>
        <taxon>Tanacetum</taxon>
    </lineage>
</organism>
<evidence type="ECO:0000313" key="1">
    <source>
        <dbReference type="EMBL" id="GJT56211.1"/>
    </source>
</evidence>
<evidence type="ECO:0000313" key="2">
    <source>
        <dbReference type="Proteomes" id="UP001151760"/>
    </source>
</evidence>
<name>A0ABQ5EYS5_9ASTR</name>
<dbReference type="Proteomes" id="UP001151760">
    <property type="component" value="Unassembled WGS sequence"/>
</dbReference>
<protein>
    <submittedName>
        <fullName evidence="1">Uncharacterized protein</fullName>
    </submittedName>
</protein>
<accession>A0ABQ5EYS5</accession>
<reference evidence="1" key="1">
    <citation type="journal article" date="2022" name="Int. J. Mol. Sci.">
        <title>Draft Genome of Tanacetum Coccineum: Genomic Comparison of Closely Related Tanacetum-Family Plants.</title>
        <authorList>
            <person name="Yamashiro T."/>
            <person name="Shiraishi A."/>
            <person name="Nakayama K."/>
            <person name="Satake H."/>
        </authorList>
    </citation>
    <scope>NUCLEOTIDE SEQUENCE</scope>
</reference>
<dbReference type="EMBL" id="BQNB010016823">
    <property type="protein sequence ID" value="GJT56211.1"/>
    <property type="molecule type" value="Genomic_DNA"/>
</dbReference>
<comment type="caution">
    <text evidence="1">The sequence shown here is derived from an EMBL/GenBank/DDBJ whole genome shotgun (WGS) entry which is preliminary data.</text>
</comment>
<gene>
    <name evidence="1" type="ORF">Tco_0991265</name>
</gene>